<name>A0A5C6EXT8_9BACT</name>
<feature type="transmembrane region" description="Helical" evidence="1">
    <location>
        <begin position="15"/>
        <end position="35"/>
    </location>
</feature>
<proteinExistence type="predicted"/>
<feature type="transmembrane region" description="Helical" evidence="1">
    <location>
        <begin position="308"/>
        <end position="326"/>
    </location>
</feature>
<dbReference type="AlphaFoldDB" id="A0A5C6EXT8"/>
<evidence type="ECO:0000313" key="3">
    <source>
        <dbReference type="Proteomes" id="UP000317977"/>
    </source>
</evidence>
<sequence>MCSVKSETPSNGQRCVRLLQVFTLATFAPICAEYLSAYDSSTGDPLVLLQGLIILAPLYGFAAVLIRELVSRSDLGMRGTLLLAAAFGVVQAGVIDQSMFRESYLGIAVWDQMTKPTQIPQLGISAYTATTFVAGHVIYSYVAPILIVESLCPASSRNRWLSRLGVSIIVVLYVVSALLVLDEHLSIEDSHASTTEISCALALSMFLVAGAYSRPQRYFESVGRFEMSATWLFLIGLIGGISMDLAAPSWLGTIVVIFTLACLAAVAFFARLSRTRLTALAFGLLLSRCLTAFSYFPLRGDVSALQKYSHNVFFIVVVLVFGMMSLRRASQCTLAEAHDG</sequence>
<feature type="transmembrane region" description="Helical" evidence="1">
    <location>
        <begin position="47"/>
        <end position="66"/>
    </location>
</feature>
<accession>A0A5C6EXT8</accession>
<dbReference type="OrthoDB" id="8478704at2"/>
<feature type="transmembrane region" description="Helical" evidence="1">
    <location>
        <begin position="277"/>
        <end position="296"/>
    </location>
</feature>
<dbReference type="RefSeq" id="WP_146535260.1">
    <property type="nucleotide sequence ID" value="NZ_SJPX01000003.1"/>
</dbReference>
<keyword evidence="3" id="KW-1185">Reference proteome</keyword>
<evidence type="ECO:0000256" key="1">
    <source>
        <dbReference type="SAM" id="Phobius"/>
    </source>
</evidence>
<feature type="transmembrane region" description="Helical" evidence="1">
    <location>
        <begin position="225"/>
        <end position="243"/>
    </location>
</feature>
<dbReference type="Proteomes" id="UP000317977">
    <property type="component" value="Unassembled WGS sequence"/>
</dbReference>
<reference evidence="2 3" key="1">
    <citation type="submission" date="2019-02" db="EMBL/GenBank/DDBJ databases">
        <title>Deep-cultivation of Planctomycetes and their phenomic and genomic characterization uncovers novel biology.</title>
        <authorList>
            <person name="Wiegand S."/>
            <person name="Jogler M."/>
            <person name="Boedeker C."/>
            <person name="Pinto D."/>
            <person name="Vollmers J."/>
            <person name="Rivas-Marin E."/>
            <person name="Kohn T."/>
            <person name="Peeters S.H."/>
            <person name="Heuer A."/>
            <person name="Rast P."/>
            <person name="Oberbeckmann S."/>
            <person name="Bunk B."/>
            <person name="Jeske O."/>
            <person name="Meyerdierks A."/>
            <person name="Storesund J.E."/>
            <person name="Kallscheuer N."/>
            <person name="Luecker S."/>
            <person name="Lage O.M."/>
            <person name="Pohl T."/>
            <person name="Merkel B.J."/>
            <person name="Hornburger P."/>
            <person name="Mueller R.-W."/>
            <person name="Bruemmer F."/>
            <person name="Labrenz M."/>
            <person name="Spormann A.M."/>
            <person name="Op Den Camp H."/>
            <person name="Overmann J."/>
            <person name="Amann R."/>
            <person name="Jetten M.S.M."/>
            <person name="Mascher T."/>
            <person name="Medema M.H."/>
            <person name="Devos D.P."/>
            <person name="Kaster A.-K."/>
            <person name="Ovreas L."/>
            <person name="Rohde M."/>
            <person name="Galperin M.Y."/>
            <person name="Jogler C."/>
        </authorList>
    </citation>
    <scope>NUCLEOTIDE SEQUENCE [LARGE SCALE GENOMIC DNA]</scope>
    <source>
        <strain evidence="2 3">Poly59</strain>
    </source>
</reference>
<gene>
    <name evidence="2" type="ORF">Poly59_36380</name>
</gene>
<feature type="transmembrane region" description="Helical" evidence="1">
    <location>
        <begin position="75"/>
        <end position="95"/>
    </location>
</feature>
<keyword evidence="1" id="KW-0812">Transmembrane</keyword>
<organism evidence="2 3">
    <name type="scientific">Rubripirellula reticaptiva</name>
    <dbReference type="NCBI Taxonomy" id="2528013"/>
    <lineage>
        <taxon>Bacteria</taxon>
        <taxon>Pseudomonadati</taxon>
        <taxon>Planctomycetota</taxon>
        <taxon>Planctomycetia</taxon>
        <taxon>Pirellulales</taxon>
        <taxon>Pirellulaceae</taxon>
        <taxon>Rubripirellula</taxon>
    </lineage>
</organism>
<comment type="caution">
    <text evidence="2">The sequence shown here is derived from an EMBL/GenBank/DDBJ whole genome shotgun (WGS) entry which is preliminary data.</text>
</comment>
<keyword evidence="1" id="KW-0472">Membrane</keyword>
<feature type="transmembrane region" description="Helical" evidence="1">
    <location>
        <begin position="124"/>
        <end position="148"/>
    </location>
</feature>
<evidence type="ECO:0000313" key="2">
    <source>
        <dbReference type="EMBL" id="TWU52041.1"/>
    </source>
</evidence>
<feature type="transmembrane region" description="Helical" evidence="1">
    <location>
        <begin position="193"/>
        <end position="213"/>
    </location>
</feature>
<keyword evidence="1" id="KW-1133">Transmembrane helix</keyword>
<feature type="transmembrane region" description="Helical" evidence="1">
    <location>
        <begin position="160"/>
        <end position="181"/>
    </location>
</feature>
<protein>
    <submittedName>
        <fullName evidence="2">Uncharacterized protein</fullName>
    </submittedName>
</protein>
<dbReference type="EMBL" id="SJPX01000003">
    <property type="protein sequence ID" value="TWU52041.1"/>
    <property type="molecule type" value="Genomic_DNA"/>
</dbReference>
<feature type="transmembrane region" description="Helical" evidence="1">
    <location>
        <begin position="249"/>
        <end position="270"/>
    </location>
</feature>